<gene>
    <name evidence="2" type="ORF">B0I36DRAFT_89128</name>
</gene>
<proteinExistence type="predicted"/>
<reference evidence="2" key="1">
    <citation type="journal article" date="2021" name="Nat. Commun.">
        <title>Genetic determinants of endophytism in the Arabidopsis root mycobiome.</title>
        <authorList>
            <person name="Mesny F."/>
            <person name="Miyauchi S."/>
            <person name="Thiergart T."/>
            <person name="Pickel B."/>
            <person name="Atanasova L."/>
            <person name="Karlsson M."/>
            <person name="Huettel B."/>
            <person name="Barry K.W."/>
            <person name="Haridas S."/>
            <person name="Chen C."/>
            <person name="Bauer D."/>
            <person name="Andreopoulos W."/>
            <person name="Pangilinan J."/>
            <person name="LaButti K."/>
            <person name="Riley R."/>
            <person name="Lipzen A."/>
            <person name="Clum A."/>
            <person name="Drula E."/>
            <person name="Henrissat B."/>
            <person name="Kohler A."/>
            <person name="Grigoriev I.V."/>
            <person name="Martin F.M."/>
            <person name="Hacquard S."/>
        </authorList>
    </citation>
    <scope>NUCLEOTIDE SEQUENCE</scope>
    <source>
        <strain evidence="2">MPI-CAGE-CH-0230</strain>
    </source>
</reference>
<evidence type="ECO:0000313" key="2">
    <source>
        <dbReference type="EMBL" id="KAH7035179.1"/>
    </source>
</evidence>
<keyword evidence="3" id="KW-1185">Reference proteome</keyword>
<dbReference type="Proteomes" id="UP000756346">
    <property type="component" value="Unassembled WGS sequence"/>
</dbReference>
<protein>
    <submittedName>
        <fullName evidence="2">Uncharacterized protein</fullName>
    </submittedName>
</protein>
<name>A0A9P8Y8Y8_9PEZI</name>
<evidence type="ECO:0000313" key="3">
    <source>
        <dbReference type="Proteomes" id="UP000756346"/>
    </source>
</evidence>
<sequence length="149" mass="15588">MRASVAQAGVLQVAAIETLDLAASTASTPSRLCCAFWDSKTPDDTAALGRPGQSKHGRGAPDCTRTHPVTTSPSPRPQLPANILSERSPTSPRPRGVVPSSEASARPGPPPHHLHHPHFPCRPASTPRPHYFSTSRTNVSAGDHASSAA</sequence>
<evidence type="ECO:0000256" key="1">
    <source>
        <dbReference type="SAM" id="MobiDB-lite"/>
    </source>
</evidence>
<dbReference type="EMBL" id="JAGTJQ010000003">
    <property type="protein sequence ID" value="KAH7035179.1"/>
    <property type="molecule type" value="Genomic_DNA"/>
</dbReference>
<dbReference type="GeneID" id="70193078"/>
<accession>A0A9P8Y8Y8</accession>
<organism evidence="2 3">
    <name type="scientific">Microdochium trichocladiopsis</name>
    <dbReference type="NCBI Taxonomy" id="1682393"/>
    <lineage>
        <taxon>Eukaryota</taxon>
        <taxon>Fungi</taxon>
        <taxon>Dikarya</taxon>
        <taxon>Ascomycota</taxon>
        <taxon>Pezizomycotina</taxon>
        <taxon>Sordariomycetes</taxon>
        <taxon>Xylariomycetidae</taxon>
        <taxon>Xylariales</taxon>
        <taxon>Microdochiaceae</taxon>
        <taxon>Microdochium</taxon>
    </lineage>
</organism>
<dbReference type="AlphaFoldDB" id="A0A9P8Y8Y8"/>
<feature type="region of interest" description="Disordered" evidence="1">
    <location>
        <begin position="43"/>
        <end position="149"/>
    </location>
</feature>
<comment type="caution">
    <text evidence="2">The sequence shown here is derived from an EMBL/GenBank/DDBJ whole genome shotgun (WGS) entry which is preliminary data.</text>
</comment>
<dbReference type="RefSeq" id="XP_046015272.1">
    <property type="nucleotide sequence ID" value="XM_046163532.1"/>
</dbReference>